<reference evidence="4" key="2">
    <citation type="submission" date="2015-01" db="EMBL/GenBank/DDBJ databases">
        <title>Evolutionary Origins and Diversification of the Mycorrhizal Mutualists.</title>
        <authorList>
            <consortium name="DOE Joint Genome Institute"/>
            <consortium name="Mycorrhizal Genomics Consortium"/>
            <person name="Kohler A."/>
            <person name="Kuo A."/>
            <person name="Nagy L.G."/>
            <person name="Floudas D."/>
            <person name="Copeland A."/>
            <person name="Barry K.W."/>
            <person name="Cichocki N."/>
            <person name="Veneault-Fourrey C."/>
            <person name="LaButti K."/>
            <person name="Lindquist E.A."/>
            <person name="Lipzen A."/>
            <person name="Lundell T."/>
            <person name="Morin E."/>
            <person name="Murat C."/>
            <person name="Riley R."/>
            <person name="Ohm R."/>
            <person name="Sun H."/>
            <person name="Tunlid A."/>
            <person name="Henrissat B."/>
            <person name="Grigoriev I.V."/>
            <person name="Hibbett D.S."/>
            <person name="Martin F."/>
        </authorList>
    </citation>
    <scope>NUCLEOTIDE SEQUENCE [LARGE SCALE GENOMIC DNA]</scope>
    <source>
        <strain evidence="4">MAFF 305830</strain>
    </source>
</reference>
<evidence type="ECO:0000256" key="1">
    <source>
        <dbReference type="SAM" id="Phobius"/>
    </source>
</evidence>
<evidence type="ECO:0000313" key="3">
    <source>
        <dbReference type="EMBL" id="KIM28609.1"/>
    </source>
</evidence>
<feature type="domain" description="DUF6535" evidence="2">
    <location>
        <begin position="1"/>
        <end position="85"/>
    </location>
</feature>
<dbReference type="EMBL" id="KN824292">
    <property type="protein sequence ID" value="KIM28609.1"/>
    <property type="molecule type" value="Genomic_DNA"/>
</dbReference>
<keyword evidence="1" id="KW-0472">Membrane</keyword>
<dbReference type="Proteomes" id="UP000054097">
    <property type="component" value="Unassembled WGS sequence"/>
</dbReference>
<sequence length="85" mass="9158">AGIFAAAVTSLCVETRKMLEEDPQVSTRTILLAMAAKMNNDSLSAVPSLEFTPEPWAVQVNYLLFISLTSSLVASLGGIICLQWI</sequence>
<organism evidence="3 4">
    <name type="scientific">Serendipita vermifera MAFF 305830</name>
    <dbReference type="NCBI Taxonomy" id="933852"/>
    <lineage>
        <taxon>Eukaryota</taxon>
        <taxon>Fungi</taxon>
        <taxon>Dikarya</taxon>
        <taxon>Basidiomycota</taxon>
        <taxon>Agaricomycotina</taxon>
        <taxon>Agaricomycetes</taxon>
        <taxon>Sebacinales</taxon>
        <taxon>Serendipitaceae</taxon>
        <taxon>Serendipita</taxon>
    </lineage>
</organism>
<keyword evidence="1" id="KW-1133">Transmembrane helix</keyword>
<evidence type="ECO:0000259" key="2">
    <source>
        <dbReference type="Pfam" id="PF20153"/>
    </source>
</evidence>
<keyword evidence="4" id="KW-1185">Reference proteome</keyword>
<proteinExistence type="predicted"/>
<dbReference type="HOGENOM" id="CLU_018688_2_0_1"/>
<accession>A0A0C3B956</accession>
<name>A0A0C3B956_SERVB</name>
<dbReference type="InterPro" id="IPR045338">
    <property type="entry name" value="DUF6535"/>
</dbReference>
<dbReference type="OrthoDB" id="3219854at2759"/>
<dbReference type="AlphaFoldDB" id="A0A0C3B956"/>
<protein>
    <recommendedName>
        <fullName evidence="2">DUF6535 domain-containing protein</fullName>
    </recommendedName>
</protein>
<feature type="transmembrane region" description="Helical" evidence="1">
    <location>
        <begin position="62"/>
        <end position="82"/>
    </location>
</feature>
<feature type="non-terminal residue" evidence="3">
    <location>
        <position position="85"/>
    </location>
</feature>
<reference evidence="3 4" key="1">
    <citation type="submission" date="2014-04" db="EMBL/GenBank/DDBJ databases">
        <authorList>
            <consortium name="DOE Joint Genome Institute"/>
            <person name="Kuo A."/>
            <person name="Zuccaro A."/>
            <person name="Kohler A."/>
            <person name="Nagy L.G."/>
            <person name="Floudas D."/>
            <person name="Copeland A."/>
            <person name="Barry K.W."/>
            <person name="Cichocki N."/>
            <person name="Veneault-Fourrey C."/>
            <person name="LaButti K."/>
            <person name="Lindquist E.A."/>
            <person name="Lipzen A."/>
            <person name="Lundell T."/>
            <person name="Morin E."/>
            <person name="Murat C."/>
            <person name="Sun H."/>
            <person name="Tunlid A."/>
            <person name="Henrissat B."/>
            <person name="Grigoriev I.V."/>
            <person name="Hibbett D.S."/>
            <person name="Martin F."/>
            <person name="Nordberg H.P."/>
            <person name="Cantor M.N."/>
            <person name="Hua S.X."/>
        </authorList>
    </citation>
    <scope>NUCLEOTIDE SEQUENCE [LARGE SCALE GENOMIC DNA]</scope>
    <source>
        <strain evidence="3 4">MAFF 305830</strain>
    </source>
</reference>
<keyword evidence="1" id="KW-0812">Transmembrane</keyword>
<evidence type="ECO:0000313" key="4">
    <source>
        <dbReference type="Proteomes" id="UP000054097"/>
    </source>
</evidence>
<dbReference type="Pfam" id="PF20153">
    <property type="entry name" value="DUF6535"/>
    <property type="match status" value="1"/>
</dbReference>
<feature type="non-terminal residue" evidence="3">
    <location>
        <position position="1"/>
    </location>
</feature>
<gene>
    <name evidence="3" type="ORF">M408DRAFT_32472</name>
</gene>